<dbReference type="EMBL" id="CAXLJL010000378">
    <property type="protein sequence ID" value="CAL5137055.1"/>
    <property type="molecule type" value="Genomic_DNA"/>
</dbReference>
<gene>
    <name evidence="2" type="ORF">CDAUBV1_LOCUS11330</name>
</gene>
<reference evidence="2" key="1">
    <citation type="submission" date="2024-06" db="EMBL/GenBank/DDBJ databases">
        <authorList>
            <person name="Liu X."/>
            <person name="Lenzi L."/>
            <person name="Haldenby T S."/>
            <person name="Uol C."/>
        </authorList>
    </citation>
    <scope>NUCLEOTIDE SEQUENCE</scope>
</reference>
<sequence>MEVVKQRLAAIRSEENDLRDKLTELNNQIKERKSDNEEIQSQILSLKTRERLCKLKSDQQSERLKNITLKLSKQEELTGASEKKLENLTASTANLSNKEEDLAEQLKNLQDEVRQYQTQSDEVGGLH</sequence>
<dbReference type="Proteomes" id="UP001497525">
    <property type="component" value="Unassembled WGS sequence"/>
</dbReference>
<protein>
    <submittedName>
        <fullName evidence="2">Uncharacterized protein</fullName>
    </submittedName>
</protein>
<evidence type="ECO:0000313" key="3">
    <source>
        <dbReference type="Proteomes" id="UP001497525"/>
    </source>
</evidence>
<evidence type="ECO:0000256" key="1">
    <source>
        <dbReference type="SAM" id="Coils"/>
    </source>
</evidence>
<comment type="caution">
    <text evidence="2">The sequence shown here is derived from an EMBL/GenBank/DDBJ whole genome shotgun (WGS) entry which is preliminary data.</text>
</comment>
<organism evidence="2 3">
    <name type="scientific">Calicophoron daubneyi</name>
    <name type="common">Rumen fluke</name>
    <name type="synonym">Paramphistomum daubneyi</name>
    <dbReference type="NCBI Taxonomy" id="300641"/>
    <lineage>
        <taxon>Eukaryota</taxon>
        <taxon>Metazoa</taxon>
        <taxon>Spiralia</taxon>
        <taxon>Lophotrochozoa</taxon>
        <taxon>Platyhelminthes</taxon>
        <taxon>Trematoda</taxon>
        <taxon>Digenea</taxon>
        <taxon>Plagiorchiida</taxon>
        <taxon>Pronocephalata</taxon>
        <taxon>Paramphistomoidea</taxon>
        <taxon>Paramphistomidae</taxon>
        <taxon>Calicophoron</taxon>
    </lineage>
</organism>
<feature type="coiled-coil region" evidence="1">
    <location>
        <begin position="1"/>
        <end position="42"/>
    </location>
</feature>
<accession>A0AAV2TL31</accession>
<dbReference type="Gene3D" id="1.10.287.1490">
    <property type="match status" value="1"/>
</dbReference>
<feature type="coiled-coil region" evidence="1">
    <location>
        <begin position="85"/>
        <end position="119"/>
    </location>
</feature>
<keyword evidence="1" id="KW-0175">Coiled coil</keyword>
<dbReference type="SUPFAM" id="SSF57997">
    <property type="entry name" value="Tropomyosin"/>
    <property type="match status" value="1"/>
</dbReference>
<evidence type="ECO:0000313" key="2">
    <source>
        <dbReference type="EMBL" id="CAL5137055.1"/>
    </source>
</evidence>
<dbReference type="AlphaFoldDB" id="A0AAV2TL31"/>
<name>A0AAV2TL31_CALDB</name>
<proteinExistence type="predicted"/>